<dbReference type="AlphaFoldDB" id="A0A024UK33"/>
<proteinExistence type="inferred from homology"/>
<evidence type="ECO:0000256" key="5">
    <source>
        <dbReference type="RuleBase" id="RU004301"/>
    </source>
</evidence>
<keyword evidence="3" id="KW-0963">Cytoplasm</keyword>
<comment type="subcellular location">
    <subcellularLocation>
        <location evidence="1">Cytoplasm</location>
        <location evidence="1">Cytoskeleton</location>
    </subcellularLocation>
</comment>
<keyword evidence="4 5" id="KW-0206">Cytoskeleton</keyword>
<dbReference type="Pfam" id="PF04699">
    <property type="entry name" value="P16-Arc"/>
    <property type="match status" value="1"/>
</dbReference>
<evidence type="ECO:0000256" key="4">
    <source>
        <dbReference type="ARBA" id="ARBA00023212"/>
    </source>
</evidence>
<reference evidence="6" key="1">
    <citation type="submission" date="2013-12" db="EMBL/GenBank/DDBJ databases">
        <title>The Genome Sequence of Aphanomyces invadans NJM9701.</title>
        <authorList>
            <consortium name="The Broad Institute Genomics Platform"/>
            <person name="Russ C."/>
            <person name="Tyler B."/>
            <person name="van West P."/>
            <person name="Dieguez-Uribeondo J."/>
            <person name="Young S.K."/>
            <person name="Zeng Q."/>
            <person name="Gargeya S."/>
            <person name="Fitzgerald M."/>
            <person name="Abouelleil A."/>
            <person name="Alvarado L."/>
            <person name="Chapman S.B."/>
            <person name="Gainer-Dewar J."/>
            <person name="Goldberg J."/>
            <person name="Griggs A."/>
            <person name="Gujja S."/>
            <person name="Hansen M."/>
            <person name="Howarth C."/>
            <person name="Imamovic A."/>
            <person name="Ireland A."/>
            <person name="Larimer J."/>
            <person name="McCowan C."/>
            <person name="Murphy C."/>
            <person name="Pearson M."/>
            <person name="Poon T.W."/>
            <person name="Priest M."/>
            <person name="Roberts A."/>
            <person name="Saif S."/>
            <person name="Shea T."/>
            <person name="Sykes S."/>
            <person name="Wortman J."/>
            <person name="Nusbaum C."/>
            <person name="Birren B."/>
        </authorList>
    </citation>
    <scope>NUCLEOTIDE SEQUENCE [LARGE SCALE GENOMIC DNA]</scope>
    <source>
        <strain evidence="6">NJM9701</strain>
    </source>
</reference>
<dbReference type="EMBL" id="KI913956">
    <property type="protein sequence ID" value="ETW05948.1"/>
    <property type="molecule type" value="Genomic_DNA"/>
</dbReference>
<dbReference type="PANTHER" id="PTHR12644">
    <property type="entry name" value="ARP2/3 COMPLEX 16 KD SUBUNIT P16-ARC"/>
    <property type="match status" value="1"/>
</dbReference>
<dbReference type="GeneID" id="20080632"/>
<dbReference type="GO" id="GO:0030833">
    <property type="term" value="P:regulation of actin filament polymerization"/>
    <property type="evidence" value="ECO:0007669"/>
    <property type="project" value="InterPro"/>
</dbReference>
<dbReference type="InterPro" id="IPR006789">
    <property type="entry name" value="ARPC5"/>
</dbReference>
<dbReference type="RefSeq" id="XP_008865725.1">
    <property type="nucleotide sequence ID" value="XM_008867503.1"/>
</dbReference>
<dbReference type="eggNOG" id="KOG3380">
    <property type="taxonomic scope" value="Eukaryota"/>
</dbReference>
<dbReference type="GO" id="GO:0034314">
    <property type="term" value="P:Arp2/3 complex-mediated actin nucleation"/>
    <property type="evidence" value="ECO:0007669"/>
    <property type="project" value="InterPro"/>
</dbReference>
<evidence type="ECO:0000256" key="1">
    <source>
        <dbReference type="ARBA" id="ARBA00004245"/>
    </source>
</evidence>
<dbReference type="VEuPathDB" id="FungiDB:H310_03582"/>
<protein>
    <recommendedName>
        <fullName evidence="5">Actin-related protein 2/3 complex subunit 5</fullName>
    </recommendedName>
</protein>
<sequence>MSEEDEVRSRAMRVKQLTMQKKFVDAVVLSLENPPVSSTSDNVKLANAQTVFAALQACSKADVANVVQALTPDLEDVLMKYLYRGLSVPQNNASLLEWHGHLVAKAGNGCIVRALTDRKLV</sequence>
<gene>
    <name evidence="6" type="ORF">H310_03582</name>
</gene>
<dbReference type="STRING" id="157072.A0A024UK33"/>
<comment type="function">
    <text evidence="5">Functions as component of the Arp2/3 complex which is involved in regulation of actin polymerization and together with an activating nucleation-promoting factor (NPF) mediates the formation of branched actin networks. Arp2/3 complex plays a critical role in the control of cell morphogenesis via the modulation of cell polarity development.</text>
</comment>
<organism evidence="6">
    <name type="scientific">Aphanomyces invadans</name>
    <dbReference type="NCBI Taxonomy" id="157072"/>
    <lineage>
        <taxon>Eukaryota</taxon>
        <taxon>Sar</taxon>
        <taxon>Stramenopiles</taxon>
        <taxon>Oomycota</taxon>
        <taxon>Saprolegniomycetes</taxon>
        <taxon>Saprolegniales</taxon>
        <taxon>Verrucalvaceae</taxon>
        <taxon>Aphanomyces</taxon>
    </lineage>
</organism>
<dbReference type="SUPFAM" id="SSF69103">
    <property type="entry name" value="Arp2/3 complex 16 kDa subunit ARPC5"/>
    <property type="match status" value="1"/>
</dbReference>
<name>A0A024UK33_9STRA</name>
<evidence type="ECO:0000256" key="3">
    <source>
        <dbReference type="ARBA" id="ARBA00022490"/>
    </source>
</evidence>
<evidence type="ECO:0000256" key="2">
    <source>
        <dbReference type="ARBA" id="ARBA00006084"/>
    </source>
</evidence>
<dbReference type="GO" id="GO:0005885">
    <property type="term" value="C:Arp2/3 protein complex"/>
    <property type="evidence" value="ECO:0007669"/>
    <property type="project" value="InterPro"/>
</dbReference>
<evidence type="ECO:0000313" key="6">
    <source>
        <dbReference type="EMBL" id="ETW05948.1"/>
    </source>
</evidence>
<accession>A0A024UK33</accession>
<dbReference type="OrthoDB" id="429520at2759"/>
<dbReference type="Gene3D" id="1.25.40.190">
    <property type="entry name" value="Actin-related protein 2/3 complex subunit 5"/>
    <property type="match status" value="1"/>
</dbReference>
<comment type="similarity">
    <text evidence="2 5">Belongs to the ARPC5 family.</text>
</comment>
<dbReference type="InterPro" id="IPR036743">
    <property type="entry name" value="ARPC5_sf"/>
</dbReference>